<proteinExistence type="predicted"/>
<evidence type="ECO:0000313" key="1">
    <source>
        <dbReference type="EMBL" id="KAF6143750.1"/>
    </source>
</evidence>
<sequence>MESCCSSVAPLLGFMSVTSPYTGPLLLVILGAPLLLHADATSIRASPKDDERIERTVSSLKNHWSDMNRAFKVYGTCLKNVMQGLISGMQQGNLDDTARMIYEARGKGKWVYKKAYKVLSCHQLWKILQNQHPDTLARNVRMKQISSSSPGMYTLVIPDTPVSSNNDSPVLLTDVETERLDGIKTAKLKEKNKKRQNLLIERQNIFISRLDRIEKKKEEYIAEGDKKKE</sequence>
<comment type="caution">
    <text evidence="1">The sequence shown here is derived from an EMBL/GenBank/DDBJ whole genome shotgun (WGS) entry which is preliminary data.</text>
</comment>
<reference evidence="1 2" key="1">
    <citation type="journal article" date="2020" name="IScience">
        <title>Genome Sequencing of the Endangered Kingdonia uniflora (Circaeasteraceae, Ranunculales) Reveals Potential Mechanisms of Evolutionary Specialization.</title>
        <authorList>
            <person name="Sun Y."/>
            <person name="Deng T."/>
            <person name="Zhang A."/>
            <person name="Moore M.J."/>
            <person name="Landis J.B."/>
            <person name="Lin N."/>
            <person name="Zhang H."/>
            <person name="Zhang X."/>
            <person name="Huang J."/>
            <person name="Zhang X."/>
            <person name="Sun H."/>
            <person name="Wang H."/>
        </authorList>
    </citation>
    <scope>NUCLEOTIDE SEQUENCE [LARGE SCALE GENOMIC DNA]</scope>
    <source>
        <strain evidence="1">TB1705</strain>
        <tissue evidence="1">Leaf</tissue>
    </source>
</reference>
<keyword evidence="2" id="KW-1185">Reference proteome</keyword>
<name>A0A7J7LMK0_9MAGN</name>
<dbReference type="Proteomes" id="UP000541444">
    <property type="component" value="Unassembled WGS sequence"/>
</dbReference>
<evidence type="ECO:0000313" key="2">
    <source>
        <dbReference type="Proteomes" id="UP000541444"/>
    </source>
</evidence>
<gene>
    <name evidence="1" type="ORF">GIB67_004780</name>
</gene>
<accession>A0A7J7LMK0</accession>
<organism evidence="1 2">
    <name type="scientific">Kingdonia uniflora</name>
    <dbReference type="NCBI Taxonomy" id="39325"/>
    <lineage>
        <taxon>Eukaryota</taxon>
        <taxon>Viridiplantae</taxon>
        <taxon>Streptophyta</taxon>
        <taxon>Embryophyta</taxon>
        <taxon>Tracheophyta</taxon>
        <taxon>Spermatophyta</taxon>
        <taxon>Magnoliopsida</taxon>
        <taxon>Ranunculales</taxon>
        <taxon>Circaeasteraceae</taxon>
        <taxon>Kingdonia</taxon>
    </lineage>
</organism>
<protein>
    <submittedName>
        <fullName evidence="1">Uncharacterized protein</fullName>
    </submittedName>
</protein>
<dbReference type="EMBL" id="JACGCM010002192">
    <property type="protein sequence ID" value="KAF6143750.1"/>
    <property type="molecule type" value="Genomic_DNA"/>
</dbReference>
<dbReference type="AlphaFoldDB" id="A0A7J7LMK0"/>